<comment type="caution">
    <text evidence="1">The sequence shown here is derived from an EMBL/GenBank/DDBJ whole genome shotgun (WGS) entry which is preliminary data.</text>
</comment>
<sequence length="32" mass="3625">PGTLHAFLHYSRMMKTADEALRDGAQFFTAQL</sequence>
<organism evidence="1 2">
    <name type="scientific">Escherichia coli</name>
    <dbReference type="NCBI Taxonomy" id="562"/>
    <lineage>
        <taxon>Bacteria</taxon>
        <taxon>Pseudomonadati</taxon>
        <taxon>Pseudomonadota</taxon>
        <taxon>Gammaproteobacteria</taxon>
        <taxon>Enterobacterales</taxon>
        <taxon>Enterobacteriaceae</taxon>
        <taxon>Escherichia</taxon>
    </lineage>
</organism>
<proteinExistence type="predicted"/>
<protein>
    <submittedName>
        <fullName evidence="1">Acetylesterase</fullName>
    </submittedName>
</protein>
<reference evidence="1 2" key="1">
    <citation type="submission" date="2019-12" db="EMBL/GenBank/DDBJ databases">
        <title>Enteriobacteria Tanzani isolates_8377-8380.</title>
        <authorList>
            <person name="Subbiah M."/>
            <person name="Call D."/>
        </authorList>
    </citation>
    <scope>NUCLEOTIDE SEQUENCE [LARGE SCALE GENOMIC DNA]</scope>
    <source>
        <strain evidence="1 2">8379wE2</strain>
    </source>
</reference>
<gene>
    <name evidence="1" type="ORF">GP975_30900</name>
</gene>
<dbReference type="Proteomes" id="UP000460875">
    <property type="component" value="Unassembled WGS sequence"/>
</dbReference>
<evidence type="ECO:0000313" key="2">
    <source>
        <dbReference type="Proteomes" id="UP000460875"/>
    </source>
</evidence>
<accession>A0A8T5ZNL8</accession>
<feature type="non-terminal residue" evidence="1">
    <location>
        <position position="1"/>
    </location>
</feature>
<dbReference type="AlphaFoldDB" id="A0A8T5ZNL8"/>
<dbReference type="EMBL" id="WTQT01001596">
    <property type="protein sequence ID" value="MWR42368.1"/>
    <property type="molecule type" value="Genomic_DNA"/>
</dbReference>
<evidence type="ECO:0000313" key="1">
    <source>
        <dbReference type="EMBL" id="MWR42368.1"/>
    </source>
</evidence>
<name>A0A8T5ZNL8_ECOLX</name>